<feature type="chain" id="PRO_5018561886" evidence="1">
    <location>
        <begin position="29"/>
        <end position="217"/>
    </location>
</feature>
<dbReference type="OrthoDB" id="7831428at2"/>
<dbReference type="Proteomes" id="UP000286912">
    <property type="component" value="Unassembled WGS sequence"/>
</dbReference>
<evidence type="ECO:0000313" key="2">
    <source>
        <dbReference type="EMBL" id="RUR43956.1"/>
    </source>
</evidence>
<gene>
    <name evidence="2" type="primary">tagO</name>
    <name evidence="2" type="ORF">ELY37_16220</name>
</gene>
<dbReference type="Pfam" id="PF11319">
    <property type="entry name" value="VasI"/>
    <property type="match status" value="1"/>
</dbReference>
<dbReference type="InterPro" id="IPR017738">
    <property type="entry name" value="T6SS-assoc_VCA0118"/>
</dbReference>
<keyword evidence="1" id="KW-0732">Signal</keyword>
<protein>
    <submittedName>
        <fullName evidence="2">Type VI secretion system-associated protein TagO</fullName>
    </submittedName>
</protein>
<comment type="caution">
    <text evidence="2">The sequence shown here is derived from an EMBL/GenBank/DDBJ whole genome shotgun (WGS) entry which is preliminary data.</text>
</comment>
<proteinExistence type="predicted"/>
<evidence type="ECO:0000256" key="1">
    <source>
        <dbReference type="SAM" id="SignalP"/>
    </source>
</evidence>
<keyword evidence="3" id="KW-1185">Reference proteome</keyword>
<reference evidence="2 3" key="1">
    <citation type="submission" date="2018-12" db="EMBL/GenBank/DDBJ databases">
        <title>three novel Halomonas strain isolated from plants.</title>
        <authorList>
            <person name="Sun C."/>
        </authorList>
    </citation>
    <scope>NUCLEOTIDE SEQUENCE [LARGE SCALE GENOMIC DNA]</scope>
    <source>
        <strain evidence="2 3">RC</strain>
    </source>
</reference>
<name>A0A3S0YAI0_9GAMM</name>
<feature type="signal peptide" evidence="1">
    <location>
        <begin position="1"/>
        <end position="28"/>
    </location>
</feature>
<sequence>MNAMLLKRQWTIGGLLMLCLLACPPSQAGEQDTRLKSAQTCAEETSRLERLNCYDALFLEANVSVDDDELPALWQAIERQEAARPDENVGLIVHEAGDSVRVSVPALGTTPPRPIMVMACERLITRFQLHLPTPISGARVDLRLTGGGHTVQQQWRVRDAGRVVSGGRGLPAIDTLRQLLGAEEVTLHSDVAELDGLRFNVAGLRQEIAPLREACRW</sequence>
<accession>A0A3S0YAI0</accession>
<dbReference type="NCBIfam" id="TIGR03360">
    <property type="entry name" value="VI_minor_1"/>
    <property type="match status" value="1"/>
</dbReference>
<dbReference type="RefSeq" id="WP_126950169.1">
    <property type="nucleotide sequence ID" value="NZ_RZHD01000009.1"/>
</dbReference>
<organism evidence="2 3">
    <name type="scientific">Vreelandella populi</name>
    <dbReference type="NCBI Taxonomy" id="2498858"/>
    <lineage>
        <taxon>Bacteria</taxon>
        <taxon>Pseudomonadati</taxon>
        <taxon>Pseudomonadota</taxon>
        <taxon>Gammaproteobacteria</taxon>
        <taxon>Oceanospirillales</taxon>
        <taxon>Halomonadaceae</taxon>
        <taxon>Vreelandella</taxon>
    </lineage>
</organism>
<dbReference type="AlphaFoldDB" id="A0A3S0YAI0"/>
<evidence type="ECO:0000313" key="3">
    <source>
        <dbReference type="Proteomes" id="UP000286912"/>
    </source>
</evidence>
<dbReference type="EMBL" id="RZHD01000009">
    <property type="protein sequence ID" value="RUR43956.1"/>
    <property type="molecule type" value="Genomic_DNA"/>
</dbReference>